<feature type="chain" id="PRO_5043754231" evidence="1">
    <location>
        <begin position="21"/>
        <end position="181"/>
    </location>
</feature>
<keyword evidence="3" id="KW-1185">Reference proteome</keyword>
<dbReference type="AlphaFoldDB" id="A0AAV9N7B8"/>
<reference evidence="2 3" key="1">
    <citation type="submission" date="2023-08" db="EMBL/GenBank/DDBJ databases">
        <title>Black Yeasts Isolated from many extreme environments.</title>
        <authorList>
            <person name="Coleine C."/>
            <person name="Stajich J.E."/>
            <person name="Selbmann L."/>
        </authorList>
    </citation>
    <scope>NUCLEOTIDE SEQUENCE [LARGE SCALE GENOMIC DNA]</scope>
    <source>
        <strain evidence="2 3">CCFEE 5792</strain>
    </source>
</reference>
<dbReference type="RefSeq" id="XP_064705506.1">
    <property type="nucleotide sequence ID" value="XM_064847153.1"/>
</dbReference>
<sequence>MKAWMFAAGLVIGFSMFAQPEPKFEMDESFNGAREVLKKLSDHSAQAEHYYEILTGFADAIQRHRQHLAREKRKSHNKYVNQILKLDMNQTNPGNSAQSTFSPQSLSRDLADAAASTLAAEDVGAMGGEHDYPQTFQLFDSSQLPVDGGGGFDFGMFGWDNFAMQISENFTFDNDTIWDLG</sequence>
<evidence type="ECO:0000313" key="2">
    <source>
        <dbReference type="EMBL" id="KAK5051006.1"/>
    </source>
</evidence>
<dbReference type="Proteomes" id="UP001358417">
    <property type="component" value="Unassembled WGS sequence"/>
</dbReference>
<evidence type="ECO:0000256" key="1">
    <source>
        <dbReference type="SAM" id="SignalP"/>
    </source>
</evidence>
<protein>
    <submittedName>
        <fullName evidence="2">Uncharacterized protein</fullName>
    </submittedName>
</protein>
<feature type="signal peptide" evidence="1">
    <location>
        <begin position="1"/>
        <end position="20"/>
    </location>
</feature>
<gene>
    <name evidence="2" type="ORF">LTR84_003565</name>
</gene>
<dbReference type="GeneID" id="89971752"/>
<evidence type="ECO:0000313" key="3">
    <source>
        <dbReference type="Proteomes" id="UP001358417"/>
    </source>
</evidence>
<comment type="caution">
    <text evidence="2">The sequence shown here is derived from an EMBL/GenBank/DDBJ whole genome shotgun (WGS) entry which is preliminary data.</text>
</comment>
<accession>A0AAV9N7B8</accession>
<keyword evidence="1" id="KW-0732">Signal</keyword>
<organism evidence="2 3">
    <name type="scientific">Exophiala bonariae</name>
    <dbReference type="NCBI Taxonomy" id="1690606"/>
    <lineage>
        <taxon>Eukaryota</taxon>
        <taxon>Fungi</taxon>
        <taxon>Dikarya</taxon>
        <taxon>Ascomycota</taxon>
        <taxon>Pezizomycotina</taxon>
        <taxon>Eurotiomycetes</taxon>
        <taxon>Chaetothyriomycetidae</taxon>
        <taxon>Chaetothyriales</taxon>
        <taxon>Herpotrichiellaceae</taxon>
        <taxon>Exophiala</taxon>
    </lineage>
</organism>
<name>A0AAV9N7B8_9EURO</name>
<proteinExistence type="predicted"/>
<dbReference type="EMBL" id="JAVRRD010000016">
    <property type="protein sequence ID" value="KAK5051006.1"/>
    <property type="molecule type" value="Genomic_DNA"/>
</dbReference>